<dbReference type="EMBL" id="JARDXE010000017">
    <property type="protein sequence ID" value="MDE8648165.1"/>
    <property type="molecule type" value="Genomic_DNA"/>
</dbReference>
<reference evidence="1" key="1">
    <citation type="submission" date="2023-02" db="EMBL/GenBank/DDBJ databases">
        <title>A novel hydrolase synthesized by Rhodococcus erythropolis HQ is responsible for the detoxification of Zearalenone.</title>
        <authorList>
            <person name="Hu J."/>
            <person name="Xu J."/>
        </authorList>
    </citation>
    <scope>NUCLEOTIDE SEQUENCE</scope>
    <source>
        <strain evidence="1">HQ</strain>
    </source>
</reference>
<evidence type="ECO:0000313" key="2">
    <source>
        <dbReference type="Proteomes" id="UP001217325"/>
    </source>
</evidence>
<protein>
    <submittedName>
        <fullName evidence="1">Uncharacterized protein</fullName>
    </submittedName>
</protein>
<gene>
    <name evidence="1" type="ORF">PXH69_24665</name>
</gene>
<dbReference type="Proteomes" id="UP001217325">
    <property type="component" value="Unassembled WGS sequence"/>
</dbReference>
<dbReference type="AlphaFoldDB" id="A0AAW6LT64"/>
<comment type="caution">
    <text evidence="1">The sequence shown here is derived from an EMBL/GenBank/DDBJ whole genome shotgun (WGS) entry which is preliminary data.</text>
</comment>
<dbReference type="RefSeq" id="WP_275232403.1">
    <property type="nucleotide sequence ID" value="NZ_JARDXE010000017.1"/>
</dbReference>
<organism evidence="1 2">
    <name type="scientific">Rhodococcus qingshengii</name>
    <dbReference type="NCBI Taxonomy" id="334542"/>
    <lineage>
        <taxon>Bacteria</taxon>
        <taxon>Bacillati</taxon>
        <taxon>Actinomycetota</taxon>
        <taxon>Actinomycetes</taxon>
        <taxon>Mycobacteriales</taxon>
        <taxon>Nocardiaceae</taxon>
        <taxon>Rhodococcus</taxon>
        <taxon>Rhodococcus erythropolis group</taxon>
    </lineage>
</organism>
<proteinExistence type="predicted"/>
<name>A0AAW6LT64_RHOSG</name>
<accession>A0AAW6LT64</accession>
<sequence>MSAISAAEIQCGTLVLASMGERLLVERTEVDDTEFVTISGDAIREGVLEFEAAATTDLIHALMRSLGVTPEEFAFSKLAAVS</sequence>
<evidence type="ECO:0000313" key="1">
    <source>
        <dbReference type="EMBL" id="MDE8648165.1"/>
    </source>
</evidence>